<feature type="compositionally biased region" description="Low complexity" evidence="1">
    <location>
        <begin position="50"/>
        <end position="64"/>
    </location>
</feature>
<dbReference type="RefSeq" id="WP_163044248.1">
    <property type="nucleotide sequence ID" value="NZ_JAAAMJ010000008.1"/>
</dbReference>
<proteinExistence type="predicted"/>
<dbReference type="AlphaFoldDB" id="A0A6L9MIT3"/>
<accession>A0A6L9MIT3</accession>
<keyword evidence="3" id="KW-1185">Reference proteome</keyword>
<sequence length="104" mass="10520">MADKKSFFRRVFSFGSDTEAERTPEHGTTPRASDSEYGRPGSPDPEVRPVAAASSVADDEAGAANDGGAGDDGGGITPLAEMAAAADAKSDDHSGPAQKKTPIG</sequence>
<dbReference type="EMBL" id="JAAAMJ010000008">
    <property type="protein sequence ID" value="NDV87502.1"/>
    <property type="molecule type" value="Genomic_DNA"/>
</dbReference>
<reference evidence="2 3" key="1">
    <citation type="submission" date="2020-01" db="EMBL/GenBank/DDBJ databases">
        <title>Genomes of bacteria type strains.</title>
        <authorList>
            <person name="Chen J."/>
            <person name="Zhu S."/>
            <person name="Chen J."/>
        </authorList>
    </citation>
    <scope>NUCLEOTIDE SEQUENCE [LARGE SCALE GENOMIC DNA]</scope>
    <source>
        <strain evidence="2 3">KCTC 52919</strain>
    </source>
</reference>
<name>A0A6L9MIT3_9HYPH</name>
<dbReference type="Proteomes" id="UP000476332">
    <property type="component" value="Unassembled WGS sequence"/>
</dbReference>
<evidence type="ECO:0000256" key="1">
    <source>
        <dbReference type="SAM" id="MobiDB-lite"/>
    </source>
</evidence>
<evidence type="ECO:0000313" key="2">
    <source>
        <dbReference type="EMBL" id="NDV87502.1"/>
    </source>
</evidence>
<organism evidence="2 3">
    <name type="scientific">Aurantimonas aggregata</name>
    <dbReference type="NCBI Taxonomy" id="2047720"/>
    <lineage>
        <taxon>Bacteria</taxon>
        <taxon>Pseudomonadati</taxon>
        <taxon>Pseudomonadota</taxon>
        <taxon>Alphaproteobacteria</taxon>
        <taxon>Hyphomicrobiales</taxon>
        <taxon>Aurantimonadaceae</taxon>
        <taxon>Aurantimonas</taxon>
    </lineage>
</organism>
<feature type="region of interest" description="Disordered" evidence="1">
    <location>
        <begin position="1"/>
        <end position="104"/>
    </location>
</feature>
<gene>
    <name evidence="2" type="ORF">GTW51_12410</name>
</gene>
<protein>
    <submittedName>
        <fullName evidence="2">Uncharacterized protein</fullName>
    </submittedName>
</protein>
<evidence type="ECO:0000313" key="3">
    <source>
        <dbReference type="Proteomes" id="UP000476332"/>
    </source>
</evidence>
<comment type="caution">
    <text evidence="2">The sequence shown here is derived from an EMBL/GenBank/DDBJ whole genome shotgun (WGS) entry which is preliminary data.</text>
</comment>
<feature type="compositionally biased region" description="Gly residues" evidence="1">
    <location>
        <begin position="65"/>
        <end position="76"/>
    </location>
</feature>